<evidence type="ECO:0000256" key="1">
    <source>
        <dbReference type="SAM" id="MobiDB-lite"/>
    </source>
</evidence>
<dbReference type="PROSITE" id="PS00018">
    <property type="entry name" value="EF_HAND_1"/>
    <property type="match status" value="1"/>
</dbReference>
<dbReference type="EMBL" id="SJPQ01000004">
    <property type="protein sequence ID" value="TWT86647.1"/>
    <property type="molecule type" value="Genomic_DNA"/>
</dbReference>
<name>A0A5C5ZI30_9BACT</name>
<dbReference type="OrthoDB" id="273136at2"/>
<comment type="caution">
    <text evidence="2">The sequence shown here is derived from an EMBL/GenBank/DDBJ whole genome shotgun (WGS) entry which is preliminary data.</text>
</comment>
<evidence type="ECO:0008006" key="4">
    <source>
        <dbReference type="Google" id="ProtNLM"/>
    </source>
</evidence>
<dbReference type="RefSeq" id="WP_146402593.1">
    <property type="nucleotide sequence ID" value="NZ_SJPQ01000004.1"/>
</dbReference>
<sequence length="332" mass="34660">MSPRLLETGRPAASPGATPTTAARRVSYSLAAAGAAAATLGGAQQAQAKIVYSGIQDIEIEYTADAYELVLVHDGLTGMGTYPEPKDPNADLLLKNYSFPSGAYQGIFAPFAPSGFVGFQPFNQYATALNAGYLVDGESIDNSFAVVSLAYGGANPDAQFNSAVNKYVGFGFSVYPEGSEEANLHYGWLRVSINNANQEFTLHAYAFDDEPGMGIVTGETGSTEIPGDFNNDGSVDAADFTVWRDNLDTPFGLAGNGDDSGESKGVVDMADYDLWVNEFGSMGAAAATVPEPVTLGLLAAGAAGVLALRGARSRGVTDRQVSDRRATERADG</sequence>
<organism evidence="2 3">
    <name type="scientific">Pseudobythopirellula maris</name>
    <dbReference type="NCBI Taxonomy" id="2527991"/>
    <lineage>
        <taxon>Bacteria</taxon>
        <taxon>Pseudomonadati</taxon>
        <taxon>Planctomycetota</taxon>
        <taxon>Planctomycetia</taxon>
        <taxon>Pirellulales</taxon>
        <taxon>Lacipirellulaceae</taxon>
        <taxon>Pseudobythopirellula</taxon>
    </lineage>
</organism>
<feature type="region of interest" description="Disordered" evidence="1">
    <location>
        <begin position="1"/>
        <end position="20"/>
    </location>
</feature>
<accession>A0A5C5ZI30</accession>
<evidence type="ECO:0000313" key="2">
    <source>
        <dbReference type="EMBL" id="TWT86647.1"/>
    </source>
</evidence>
<evidence type="ECO:0000313" key="3">
    <source>
        <dbReference type="Proteomes" id="UP000315440"/>
    </source>
</evidence>
<dbReference type="Proteomes" id="UP000315440">
    <property type="component" value="Unassembled WGS sequence"/>
</dbReference>
<feature type="compositionally biased region" description="Low complexity" evidence="1">
    <location>
        <begin position="8"/>
        <end position="20"/>
    </location>
</feature>
<dbReference type="AlphaFoldDB" id="A0A5C5ZI30"/>
<dbReference type="InterPro" id="IPR018247">
    <property type="entry name" value="EF_Hand_1_Ca_BS"/>
</dbReference>
<proteinExistence type="predicted"/>
<keyword evidence="3" id="KW-1185">Reference proteome</keyword>
<reference evidence="2 3" key="1">
    <citation type="submission" date="2019-02" db="EMBL/GenBank/DDBJ databases">
        <title>Deep-cultivation of Planctomycetes and their phenomic and genomic characterization uncovers novel biology.</title>
        <authorList>
            <person name="Wiegand S."/>
            <person name="Jogler M."/>
            <person name="Boedeker C."/>
            <person name="Pinto D."/>
            <person name="Vollmers J."/>
            <person name="Rivas-Marin E."/>
            <person name="Kohn T."/>
            <person name="Peeters S.H."/>
            <person name="Heuer A."/>
            <person name="Rast P."/>
            <person name="Oberbeckmann S."/>
            <person name="Bunk B."/>
            <person name="Jeske O."/>
            <person name="Meyerdierks A."/>
            <person name="Storesund J.E."/>
            <person name="Kallscheuer N."/>
            <person name="Luecker S."/>
            <person name="Lage O.M."/>
            <person name="Pohl T."/>
            <person name="Merkel B.J."/>
            <person name="Hornburger P."/>
            <person name="Mueller R.-W."/>
            <person name="Bruemmer F."/>
            <person name="Labrenz M."/>
            <person name="Spormann A.M."/>
            <person name="Op Den Camp H."/>
            <person name="Overmann J."/>
            <person name="Amann R."/>
            <person name="Jetten M.S.M."/>
            <person name="Mascher T."/>
            <person name="Medema M.H."/>
            <person name="Devos D.P."/>
            <person name="Kaster A.-K."/>
            <person name="Ovreas L."/>
            <person name="Rohde M."/>
            <person name="Galperin M.Y."/>
            <person name="Jogler C."/>
        </authorList>
    </citation>
    <scope>NUCLEOTIDE SEQUENCE [LARGE SCALE GENOMIC DNA]</scope>
    <source>
        <strain evidence="2 3">Mal64</strain>
    </source>
</reference>
<gene>
    <name evidence="2" type="ORF">Mal64_34760</name>
</gene>
<protein>
    <recommendedName>
        <fullName evidence="4">PEP-CTERM protein-sorting domain-containing protein</fullName>
    </recommendedName>
</protein>
<dbReference type="NCBIfam" id="TIGR02595">
    <property type="entry name" value="PEP_CTERM"/>
    <property type="match status" value="1"/>
</dbReference>
<dbReference type="InterPro" id="IPR013424">
    <property type="entry name" value="Ice-binding_C"/>
</dbReference>